<evidence type="ECO:0000259" key="12">
    <source>
        <dbReference type="Pfam" id="PF12166"/>
    </source>
</evidence>
<feature type="transmembrane region" description="Helical" evidence="11">
    <location>
        <begin position="694"/>
        <end position="714"/>
    </location>
</feature>
<feature type="domain" description="Piezo TM1-24" evidence="15">
    <location>
        <begin position="26"/>
        <end position="771"/>
    </location>
</feature>
<evidence type="ECO:0000256" key="5">
    <source>
        <dbReference type="ARBA" id="ARBA00022692"/>
    </source>
</evidence>
<feature type="transmembrane region" description="Helical" evidence="11">
    <location>
        <begin position="492"/>
        <end position="512"/>
    </location>
</feature>
<feature type="transmembrane region" description="Helical" evidence="11">
    <location>
        <begin position="934"/>
        <end position="952"/>
    </location>
</feature>
<evidence type="ECO:0000256" key="11">
    <source>
        <dbReference type="SAM" id="Phobius"/>
    </source>
</evidence>
<feature type="transmembrane region" description="Helical" evidence="11">
    <location>
        <begin position="2020"/>
        <end position="2039"/>
    </location>
</feature>
<feature type="compositionally biased region" description="Basic and acidic residues" evidence="10">
    <location>
        <begin position="1697"/>
        <end position="1706"/>
    </location>
</feature>
<evidence type="ECO:0000313" key="18">
    <source>
        <dbReference type="RefSeq" id="XP_037894239.1"/>
    </source>
</evidence>
<evidence type="ECO:0000259" key="16">
    <source>
        <dbReference type="Pfam" id="PF24874"/>
    </source>
</evidence>
<dbReference type="GO" id="GO:0005886">
    <property type="term" value="C:plasma membrane"/>
    <property type="evidence" value="ECO:0007669"/>
    <property type="project" value="UniProtKB-SubCell"/>
</dbReference>
<dbReference type="InterPro" id="IPR023298">
    <property type="entry name" value="ATPase_P-typ_TM_dom_sf"/>
</dbReference>
<dbReference type="InterPro" id="IPR027272">
    <property type="entry name" value="Piezo"/>
</dbReference>
<protein>
    <submittedName>
        <fullName evidence="18">Piezo-type mechanosensitive ion channel component isoform X1</fullName>
    </submittedName>
</protein>
<keyword evidence="9" id="KW-0407">Ion channel</keyword>
<feature type="transmembrane region" description="Helical" evidence="11">
    <location>
        <begin position="1184"/>
        <end position="1201"/>
    </location>
</feature>
<dbReference type="SUPFAM" id="SSF81665">
    <property type="entry name" value="Calcium ATPase, transmembrane domain M"/>
    <property type="match status" value="1"/>
</dbReference>
<feature type="compositionally biased region" description="Polar residues" evidence="10">
    <location>
        <begin position="1601"/>
        <end position="1632"/>
    </location>
</feature>
<accession>A0A9C5ZDQ1</accession>
<feature type="compositionally biased region" description="Basic and acidic residues" evidence="10">
    <location>
        <begin position="1713"/>
        <end position="1729"/>
    </location>
</feature>
<feature type="transmembrane region" description="Helical" evidence="11">
    <location>
        <begin position="576"/>
        <end position="593"/>
    </location>
</feature>
<evidence type="ECO:0000259" key="14">
    <source>
        <dbReference type="Pfam" id="PF23188"/>
    </source>
</evidence>
<feature type="transmembrane region" description="Helical" evidence="11">
    <location>
        <begin position="13"/>
        <end position="44"/>
    </location>
</feature>
<feature type="compositionally biased region" description="Low complexity" evidence="10">
    <location>
        <begin position="168"/>
        <end position="183"/>
    </location>
</feature>
<dbReference type="GO" id="GO:0008381">
    <property type="term" value="F:mechanosensitive monoatomic ion channel activity"/>
    <property type="evidence" value="ECO:0007669"/>
    <property type="project" value="InterPro"/>
</dbReference>
<feature type="region of interest" description="Disordered" evidence="10">
    <location>
        <begin position="1429"/>
        <end position="1500"/>
    </location>
</feature>
<comment type="subcellular location">
    <subcellularLocation>
        <location evidence="1">Cell membrane</location>
        <topology evidence="1">Multi-pass membrane protein</topology>
    </subcellularLocation>
</comment>
<keyword evidence="17" id="KW-1185">Reference proteome</keyword>
<feature type="compositionally biased region" description="Polar residues" evidence="10">
    <location>
        <begin position="1655"/>
        <end position="1691"/>
    </location>
</feature>
<dbReference type="InterPro" id="IPR031805">
    <property type="entry name" value="Piezo_TM25-28"/>
</dbReference>
<dbReference type="InterPro" id="IPR056768">
    <property type="entry name" value="THU_Piezo"/>
</dbReference>
<feature type="transmembrane region" description="Helical" evidence="11">
    <location>
        <begin position="1160"/>
        <end position="1179"/>
    </location>
</feature>
<feature type="transmembrane region" description="Helical" evidence="11">
    <location>
        <begin position="2453"/>
        <end position="2477"/>
    </location>
</feature>
<dbReference type="PANTHER" id="PTHR47049:SF2">
    <property type="entry name" value="PIEZO-TYPE MECHANOSENSITIVE ION CHANNEL HOMOLOG"/>
    <property type="match status" value="1"/>
</dbReference>
<feature type="transmembrane region" description="Helical" evidence="11">
    <location>
        <begin position="1973"/>
        <end position="1995"/>
    </location>
</feature>
<feature type="transmembrane region" description="Helical" evidence="11">
    <location>
        <begin position="524"/>
        <end position="540"/>
    </location>
</feature>
<feature type="compositionally biased region" description="Basic and acidic residues" evidence="10">
    <location>
        <begin position="1449"/>
        <end position="1464"/>
    </location>
</feature>
<feature type="domain" description="Piezo non-specific cation channel cap" evidence="12">
    <location>
        <begin position="2250"/>
        <end position="2541"/>
    </location>
</feature>
<feature type="transmembrane region" description="Helical" evidence="11">
    <location>
        <begin position="2191"/>
        <end position="2215"/>
    </location>
</feature>
<feature type="transmembrane region" description="Helical" evidence="11">
    <location>
        <begin position="1772"/>
        <end position="1794"/>
    </location>
</feature>
<feature type="transmembrane region" description="Helical" evidence="11">
    <location>
        <begin position="1016"/>
        <end position="1032"/>
    </location>
</feature>
<feature type="transmembrane region" description="Helical" evidence="11">
    <location>
        <begin position="1800"/>
        <end position="1819"/>
    </location>
</feature>
<evidence type="ECO:0000256" key="8">
    <source>
        <dbReference type="ARBA" id="ARBA00023136"/>
    </source>
</evidence>
<dbReference type="KEGG" id="gfs:119640352"/>
<feature type="region of interest" description="Disordered" evidence="10">
    <location>
        <begin position="163"/>
        <end position="198"/>
    </location>
</feature>
<dbReference type="Pfam" id="PF15917">
    <property type="entry name" value="Piezo_TM25-28"/>
    <property type="match status" value="1"/>
</dbReference>
<proteinExistence type="inferred from homology"/>
<feature type="transmembrane region" description="Helical" evidence="11">
    <location>
        <begin position="992"/>
        <end position="1010"/>
    </location>
</feature>
<dbReference type="InterPro" id="IPR056770">
    <property type="entry name" value="Piezo_THU9_anchor"/>
</dbReference>
<dbReference type="Pfam" id="PF12166">
    <property type="entry name" value="Piezo_cap"/>
    <property type="match status" value="1"/>
</dbReference>
<evidence type="ECO:0000256" key="4">
    <source>
        <dbReference type="ARBA" id="ARBA00022475"/>
    </source>
</evidence>
<keyword evidence="3" id="KW-0813">Transport</keyword>
<sequence>MPYSASCLILQRFVVPFVLTVAALMRPVGISFVYMFLFFLSPFVPLARPGNFKGSLLAFTIIHLTISVLLMLCHIILQTTAFLLDFGPSGTCAPTEYLLRHLGFIRFDSELSWWRILHWLLPEILMVPVALGTFLAVRSNTRVQQPLLIESGEIPVIASDMEDEQGFARPSRTPTPTTRTATRGQNENRTEERQRAGLTEEKQKSFLDRLILLSPIFCMMLLLCTSILRPSVPGGIYFLVFLCSGTYISTYRSLRVHFARFLRLVLLIIIVHALCIVLYQTPFLQTELPEDSLVARLIGLEPLLNSSCDGDIRIITIETKFGGDSFLNPIMLFIAYHVLALTSKNLAVRRIVPKPTTAFSQEIDSNNTNKIQRQISLITRTTGGSKKDSNWSKTQCLNVSLRREHQIKKTEPTETTPLMHTKPPNHNRTPEIDRSSSAELRKSTYEFLRQSDRLPTRVDIGEQIIYTITSVASFIYRNSFIFTNVMMMAWSIIYHSWLTFALLLWANVLWMIPNQRMAMLRSSPFIVMYAELLLLLQYIYSMNLTDDELPSRLTSGGINLEQIGLQRPQNYDTPPYSALLVKTCFLLMFWITLRQFFKEKSETTRENTLGDIFSPIGDSTEMQRTKSTNIMKRIGEMIKNLFVRLWIWVLLFAIFMCAITGRHMTGFRICYMAMFLFFLLVFQTSPTAWLRIMYGFWLFLIFYAMFILILIYTYQFDKFDQYWEDYFQLTKTMQGPIGLEIYKTKDLFLHLLAPTCIVILTVIQVHYFHRRLVISMTVPAKIEKPERRRRSKSPIRPSLIRTFLKRVLYKLWIFYKNLKDISWRILELHWIKVVYGSAFFCAVSEQTILHLPFVMLCLQGSVLRTKVKIYLSRLVSLVVAIIVLSKMVYQVNVIDENIYNVSCPNDTETYNSAAWFGLKKQTEDQGLVSIIRKYIIYMIVATIQSIISIRQYQARRLKGLEKQPPPKFVFEGIKREDAEVNLPGMLKYLVNYGYYKFGFEMCLIALVALMTFRRDIIAMIYCTWLLVLLLIGRSKCSRLWRVFEIFIFVSLLVQYLVTLGLPPSLCLEYPWTELAYSGSLQKWTMLPGFLHHDHSDKLMMEYILLMMVSRQSHVYKLERQPNNQGGSNKSVVKDIQNLGKVNFHNPTHDFLSQIRNYLDVVKYTVLCGFFWITLGTVFLAGTKIADFFAIGYIIGACVFLWEGSDFYLRPINKILRRWRYLLAYNVANIVIKTSLQMGGCLFLNEITQVCCWCVHVFGINCAINNYMMVTEKDFVHGINECPFIPYQPILVWDAICFAFLIFQLRIFRSHYFCHIINETRANNILASRGFEIIERLRHKQIERRQQNEELVLQKIKRKMEKIRASHQKILRPLEKPTYYDEHGMPVYKKPPKVKEVKVHPRAMRSGDYYMFEDLEDKFELDLIPDTHDLADTDTENITQSDLKMNRRKTLYDESQKPKSKELDHTPTTATDGAGPSTSKAASKKSPTQPDEDATSASSADSDAIFKTNPVIRLFGGYFAALTIRLNRFSRNFRYVNKILTEEKRALKESKNFYVFRGRFDDKQTAEFIEMLRRASESSEDSQKMRGSAAYARNLAIASSSEQTLSPYTSSSRSRLTLEASSQTLRTEQMQTQTDKRHIEELIDEEEPKYVSRLTQTTSDLDSETASETSLDTQKPITSSFSETPMPSSQDVVASGKSLEDESRDQPQKPPRGRKSEPLPEIRIKAATTERRRRSSGSFIDKQWPQDEKLDSNEYAFEEDTFTSRDHHILIEVLISAWYAIISNTDIICYIVIFVHQIVEADLLALPLPLMVFMWGTLSLPRPTKTFWVTLIAYTQAAVLIKCIFQFKLIWINYAHTVSSSPLGIQELFGVEFDPNYAIYDLLVLLALFFHRFILKSHGLWKTDVVKTVIIDSKRLTTQDQTISPADEALFGDKEYDRRYGPSPPYGGPRFRYCNALLTFFHNLLHKSRLPSDIYAFMFFCDFINFFILLFGFTAFTSRQAEPGEEGGGVQSYLSENKVPVSFLIMLLVQFLLIIIDRVVYLRKALRVKIVFHYISVVGVHVWMFLLLPWVTARPFYSSAPPIIFYLFKCFYLLASAYQIKCGYPNRILGNFLTKSFTVLNMVVFKIYLLMPFLFELRTILDWLCIETTMTLFEWLKMEDMFALVYSYKCVRQMEADFPAPRATPKALYLKVMVGGVLFLVIVTLIWLPLILFALFNAVGEPNIPTEVSVSIRLGSFDPIYTATTRESTSPFDDAMFDKIKNLYAAERGAQSFLVGYNAPDVAVTKLSANSPSMWNIAPPDKKKLIADLTNSSNTLYIRFAYTITRKSPSRNELVTVSSEIVQGLNESYPDRKNMISMLEGNSSTHSVRVPLLVPKFIKVINTGDLSYIPMLLNGHQFRDLELSINTFGSTQWWEISDWCGDDDDTVILEQWPSFDCTSGVTIYTFNDKKFPSALTFLTAGGIIGLYTSIVIVASQFLKTILGGASLRIKFEDMPYVDRVLQLCLDVYLVREAKEFMLEEDVYAKLMFLFRSPETMVKVTRPRDDAEDETDTESVRSRGSGRRNEHPQPQQIVS</sequence>
<keyword evidence="8 11" id="KW-0472">Membrane</keyword>
<feature type="compositionally biased region" description="Basic and acidic residues" evidence="10">
    <location>
        <begin position="186"/>
        <end position="198"/>
    </location>
</feature>
<dbReference type="PANTHER" id="PTHR47049">
    <property type="entry name" value="PIEZO-TYPE MECHANOSENSITIVE ION CHANNEL HOMOLOG"/>
    <property type="match status" value="1"/>
</dbReference>
<keyword evidence="4" id="KW-1003">Cell membrane</keyword>
<feature type="transmembrane region" description="Helical" evidence="11">
    <location>
        <begin position="2051"/>
        <end position="2070"/>
    </location>
</feature>
<evidence type="ECO:0000256" key="9">
    <source>
        <dbReference type="ARBA" id="ARBA00023303"/>
    </source>
</evidence>
<evidence type="ECO:0000256" key="6">
    <source>
        <dbReference type="ARBA" id="ARBA00022989"/>
    </source>
</evidence>
<feature type="domain" description="Piezo transmembrane helical unit" evidence="14">
    <location>
        <begin position="1781"/>
        <end position="1901"/>
    </location>
</feature>
<evidence type="ECO:0000256" key="7">
    <source>
        <dbReference type="ARBA" id="ARBA00023065"/>
    </source>
</evidence>
<feature type="domain" description="Piezo TM25-28" evidence="13">
    <location>
        <begin position="1142"/>
        <end position="1416"/>
    </location>
</feature>
<dbReference type="Proteomes" id="UP000092443">
    <property type="component" value="Unplaced"/>
</dbReference>
<gene>
    <name evidence="18" type="primary">LOC119640352</name>
</gene>
<feature type="transmembrane region" description="Helical" evidence="11">
    <location>
        <begin position="747"/>
        <end position="768"/>
    </location>
</feature>
<feature type="domain" description="Piezo THU9 and anchor" evidence="16">
    <location>
        <begin position="1972"/>
        <end position="2213"/>
    </location>
</feature>
<feature type="transmembrane region" description="Helical" evidence="11">
    <location>
        <begin position="261"/>
        <end position="279"/>
    </location>
</feature>
<keyword evidence="7" id="KW-0406">Ion transport</keyword>
<dbReference type="InterPro" id="IPR031334">
    <property type="entry name" value="Piezo_cap_dom"/>
</dbReference>
<feature type="region of interest" description="Disordered" evidence="10">
    <location>
        <begin position="409"/>
        <end position="435"/>
    </location>
</feature>
<evidence type="ECO:0000256" key="1">
    <source>
        <dbReference type="ARBA" id="ARBA00004651"/>
    </source>
</evidence>
<evidence type="ECO:0000256" key="10">
    <source>
        <dbReference type="SAM" id="MobiDB-lite"/>
    </source>
</evidence>
<comment type="similarity">
    <text evidence="2">Belongs to the PIEZO (TC 1.A.75) family.</text>
</comment>
<keyword evidence="6 11" id="KW-1133">Transmembrane helix</keyword>
<keyword evidence="5 11" id="KW-0812">Transmembrane</keyword>
<feature type="transmembrane region" description="Helical" evidence="11">
    <location>
        <begin position="1039"/>
        <end position="1057"/>
    </location>
</feature>
<feature type="region of interest" description="Disordered" evidence="10">
    <location>
        <begin position="1655"/>
        <end position="1737"/>
    </location>
</feature>
<feature type="transmembrane region" description="Helical" evidence="11">
    <location>
        <begin position="1876"/>
        <end position="1894"/>
    </location>
</feature>
<name>A0A9C5ZDQ1_9MUSC</name>
<reference evidence="18" key="1">
    <citation type="submission" date="2025-08" db="UniProtKB">
        <authorList>
            <consortium name="RefSeq"/>
        </authorList>
    </citation>
    <scope>IDENTIFICATION</scope>
    <source>
        <tissue evidence="18">Whole body pupa</tissue>
    </source>
</reference>
<feature type="transmembrane region" description="Helical" evidence="11">
    <location>
        <begin position="665"/>
        <end position="682"/>
    </location>
</feature>
<evidence type="ECO:0000313" key="17">
    <source>
        <dbReference type="Proteomes" id="UP000092443"/>
    </source>
</evidence>
<evidence type="ECO:0000256" key="3">
    <source>
        <dbReference type="ARBA" id="ARBA00022448"/>
    </source>
</evidence>
<feature type="region of interest" description="Disordered" evidence="10">
    <location>
        <begin position="1601"/>
        <end position="1634"/>
    </location>
</feature>
<dbReference type="InterPro" id="IPR056769">
    <property type="entry name" value="Piezo_TM1-24"/>
</dbReference>
<feature type="transmembrane region" description="Helical" evidence="11">
    <location>
        <begin position="234"/>
        <end position="254"/>
    </location>
</feature>
<dbReference type="Pfam" id="PF23188">
    <property type="entry name" value="THU_Piezo1"/>
    <property type="match status" value="1"/>
</dbReference>
<evidence type="ECO:0000259" key="15">
    <source>
        <dbReference type="Pfam" id="PF24871"/>
    </source>
</evidence>
<feature type="transmembrane region" description="Helical" evidence="11">
    <location>
        <begin position="210"/>
        <end position="228"/>
    </location>
</feature>
<evidence type="ECO:0000259" key="13">
    <source>
        <dbReference type="Pfam" id="PF15917"/>
    </source>
</evidence>
<dbReference type="GeneID" id="119640352"/>
<dbReference type="Pfam" id="PF24874">
    <property type="entry name" value="Piezo_THU9_anchor"/>
    <property type="match status" value="1"/>
</dbReference>
<dbReference type="Pfam" id="PF24871">
    <property type="entry name" value="Piezo_TM1-24"/>
    <property type="match status" value="1"/>
</dbReference>
<feature type="transmembrane region" description="Helical" evidence="11">
    <location>
        <begin position="56"/>
        <end position="77"/>
    </location>
</feature>
<organism evidence="17 18">
    <name type="scientific">Glossina fuscipes</name>
    <dbReference type="NCBI Taxonomy" id="7396"/>
    <lineage>
        <taxon>Eukaryota</taxon>
        <taxon>Metazoa</taxon>
        <taxon>Ecdysozoa</taxon>
        <taxon>Arthropoda</taxon>
        <taxon>Hexapoda</taxon>
        <taxon>Insecta</taxon>
        <taxon>Pterygota</taxon>
        <taxon>Neoptera</taxon>
        <taxon>Endopterygota</taxon>
        <taxon>Diptera</taxon>
        <taxon>Brachycera</taxon>
        <taxon>Muscomorpha</taxon>
        <taxon>Hippoboscoidea</taxon>
        <taxon>Glossinidae</taxon>
        <taxon>Glossina</taxon>
    </lineage>
</organism>
<feature type="compositionally biased region" description="Low complexity" evidence="10">
    <location>
        <begin position="1472"/>
        <end position="1487"/>
    </location>
</feature>
<evidence type="ECO:0000256" key="2">
    <source>
        <dbReference type="ARBA" id="ARBA00007821"/>
    </source>
</evidence>
<feature type="transmembrane region" description="Helical" evidence="11">
    <location>
        <begin position="870"/>
        <end position="889"/>
    </location>
</feature>
<feature type="transmembrane region" description="Helical" evidence="11">
    <location>
        <begin position="641"/>
        <end position="659"/>
    </location>
</feature>
<feature type="transmembrane region" description="Helical" evidence="11">
    <location>
        <begin position="2082"/>
        <end position="2099"/>
    </location>
</feature>
<feature type="region of interest" description="Disordered" evidence="10">
    <location>
        <begin position="2537"/>
        <end position="2573"/>
    </location>
</feature>
<dbReference type="RefSeq" id="XP_037894239.1">
    <property type="nucleotide sequence ID" value="XM_038038311.1"/>
</dbReference>
<feature type="transmembrane region" description="Helical" evidence="11">
    <location>
        <begin position="2111"/>
        <end position="2134"/>
    </location>
</feature>